<dbReference type="GO" id="GO:0003690">
    <property type="term" value="F:double-stranded DNA binding"/>
    <property type="evidence" value="ECO:0007669"/>
    <property type="project" value="TreeGrafter"/>
</dbReference>
<gene>
    <name evidence="2" type="ORF">SEMRO_3028_G342420.1</name>
</gene>
<organism evidence="2 3">
    <name type="scientific">Seminavis robusta</name>
    <dbReference type="NCBI Taxonomy" id="568900"/>
    <lineage>
        <taxon>Eukaryota</taxon>
        <taxon>Sar</taxon>
        <taxon>Stramenopiles</taxon>
        <taxon>Ochrophyta</taxon>
        <taxon>Bacillariophyta</taxon>
        <taxon>Bacillariophyceae</taxon>
        <taxon>Bacillariophycidae</taxon>
        <taxon>Naviculales</taxon>
        <taxon>Naviculaceae</taxon>
        <taxon>Seminavis</taxon>
    </lineage>
</organism>
<reference evidence="2" key="1">
    <citation type="submission" date="2020-06" db="EMBL/GenBank/DDBJ databases">
        <authorList>
            <consortium name="Plant Systems Biology data submission"/>
        </authorList>
    </citation>
    <scope>NUCLEOTIDE SEQUENCE</scope>
    <source>
        <strain evidence="2">D6</strain>
    </source>
</reference>
<dbReference type="Pfam" id="PF13671">
    <property type="entry name" value="AAA_33"/>
    <property type="match status" value="1"/>
</dbReference>
<accession>A0A9N8I112</accession>
<dbReference type="GO" id="GO:0046404">
    <property type="term" value="F:ATP-dependent polydeoxyribonucleotide 5'-hydroxyl-kinase activity"/>
    <property type="evidence" value="ECO:0007669"/>
    <property type="project" value="TreeGrafter"/>
</dbReference>
<evidence type="ECO:0000313" key="2">
    <source>
        <dbReference type="EMBL" id="CAB9530758.1"/>
    </source>
</evidence>
<name>A0A9N8I112_9STRA</name>
<dbReference type="GO" id="GO:0006281">
    <property type="term" value="P:DNA repair"/>
    <property type="evidence" value="ECO:0007669"/>
    <property type="project" value="TreeGrafter"/>
</dbReference>
<proteinExistence type="predicted"/>
<evidence type="ECO:0000256" key="1">
    <source>
        <dbReference type="SAM" id="MobiDB-lite"/>
    </source>
</evidence>
<dbReference type="OrthoDB" id="19045at2759"/>
<keyword evidence="3" id="KW-1185">Reference proteome</keyword>
<sequence>MADDDGWETVPQKTDKKRQAKANKAMGVLPWISHIPPTDQNSDFAPSVLLLCGIPGSGKSTFASSLQTAMPYKFVRINQDELGNRLKCEELARTALTNRQVAVIDRCNFDPKQRSSFVNIAAEFGVPVDCVVLSLDSLVTVDDCIRRCQQRRNHPGLSAQDAKGVVLQMAKQMSPPPKNNNTEGIRKVVHITDVNMFNDTLVTFMNQK</sequence>
<dbReference type="Gene3D" id="3.40.50.300">
    <property type="entry name" value="P-loop containing nucleotide triphosphate hydrolases"/>
    <property type="match status" value="1"/>
</dbReference>
<dbReference type="PANTHER" id="PTHR12083">
    <property type="entry name" value="BIFUNCTIONAL POLYNUCLEOTIDE PHOSPHATASE/KINASE"/>
    <property type="match status" value="1"/>
</dbReference>
<dbReference type="PANTHER" id="PTHR12083:SF9">
    <property type="entry name" value="BIFUNCTIONAL POLYNUCLEOTIDE PHOSPHATASE_KINASE"/>
    <property type="match status" value="1"/>
</dbReference>
<comment type="caution">
    <text evidence="2">The sequence shown here is derived from an EMBL/GenBank/DDBJ whole genome shotgun (WGS) entry which is preliminary data.</text>
</comment>
<dbReference type="EMBL" id="CAICTM010003026">
    <property type="protein sequence ID" value="CAB9530758.1"/>
    <property type="molecule type" value="Genomic_DNA"/>
</dbReference>
<dbReference type="InterPro" id="IPR027417">
    <property type="entry name" value="P-loop_NTPase"/>
</dbReference>
<dbReference type="SUPFAM" id="SSF52540">
    <property type="entry name" value="P-loop containing nucleoside triphosphate hydrolases"/>
    <property type="match status" value="1"/>
</dbReference>
<keyword evidence="2" id="KW-0808">Transferase</keyword>
<feature type="region of interest" description="Disordered" evidence="1">
    <location>
        <begin position="1"/>
        <end position="21"/>
    </location>
</feature>
<keyword evidence="2" id="KW-0418">Kinase</keyword>
<dbReference type="Proteomes" id="UP001153069">
    <property type="component" value="Unassembled WGS sequence"/>
</dbReference>
<dbReference type="GO" id="GO:0046403">
    <property type="term" value="F:polynucleotide 3'-phosphatase activity"/>
    <property type="evidence" value="ECO:0007669"/>
    <property type="project" value="TreeGrafter"/>
</dbReference>
<evidence type="ECO:0000313" key="3">
    <source>
        <dbReference type="Proteomes" id="UP001153069"/>
    </source>
</evidence>
<protein>
    <submittedName>
        <fullName evidence="2">Polynucleotide kinase 3'-phosphatase</fullName>
    </submittedName>
</protein>
<dbReference type="AlphaFoldDB" id="A0A9N8I112"/>